<organism evidence="1 2">
    <name type="scientific">Phytophthora pseudosyringae</name>
    <dbReference type="NCBI Taxonomy" id="221518"/>
    <lineage>
        <taxon>Eukaryota</taxon>
        <taxon>Sar</taxon>
        <taxon>Stramenopiles</taxon>
        <taxon>Oomycota</taxon>
        <taxon>Peronosporomycetes</taxon>
        <taxon>Peronosporales</taxon>
        <taxon>Peronosporaceae</taxon>
        <taxon>Phytophthora</taxon>
    </lineage>
</organism>
<keyword evidence="2" id="KW-1185">Reference proteome</keyword>
<proteinExistence type="predicted"/>
<dbReference type="OrthoDB" id="77741at2759"/>
<name>A0A8T1VFA4_9STRA</name>
<reference evidence="1" key="1">
    <citation type="submission" date="2021-02" db="EMBL/GenBank/DDBJ databases">
        <authorList>
            <person name="Palmer J.M."/>
        </authorList>
    </citation>
    <scope>NUCLEOTIDE SEQUENCE</scope>
    <source>
        <strain evidence="1">SCRP734</strain>
    </source>
</reference>
<protein>
    <submittedName>
        <fullName evidence="1">Uncharacterized protein</fullName>
    </submittedName>
</protein>
<dbReference type="EMBL" id="JAGDFM010000321">
    <property type="protein sequence ID" value="KAG7379922.1"/>
    <property type="molecule type" value="Genomic_DNA"/>
</dbReference>
<accession>A0A8T1VFA4</accession>
<dbReference type="Proteomes" id="UP000694044">
    <property type="component" value="Unassembled WGS sequence"/>
</dbReference>
<gene>
    <name evidence="1" type="ORF">PHYPSEUDO_008017</name>
</gene>
<evidence type="ECO:0000313" key="2">
    <source>
        <dbReference type="Proteomes" id="UP000694044"/>
    </source>
</evidence>
<comment type="caution">
    <text evidence="1">The sequence shown here is derived from an EMBL/GenBank/DDBJ whole genome shotgun (WGS) entry which is preliminary data.</text>
</comment>
<sequence>MPCKPDELNLWFATTADVAGEGTTTWLQSNADATLMLQRGETHRHIEDVVDRAQLDTTRIIGDFLKANKLPLPGPREIHVLVEMPQSLPLRGSIQMTPNSVERIAWTAPEVRPHLVVGKNDQLIRLPWAFVGGSGIGRGVGKELILYRRAPLRKQWHEIYRCVIRTYARFWVVGPPGTGQSCTALAFAYALNPSRWDVFEFITREVKIISTAFDWWATRKKLVSSLSWRS</sequence>
<dbReference type="AlphaFoldDB" id="A0A8T1VFA4"/>
<evidence type="ECO:0000313" key="1">
    <source>
        <dbReference type="EMBL" id="KAG7379922.1"/>
    </source>
</evidence>